<organism evidence="4 5">
    <name type="scientific">Babjeviella inositovora NRRL Y-12698</name>
    <dbReference type="NCBI Taxonomy" id="984486"/>
    <lineage>
        <taxon>Eukaryota</taxon>
        <taxon>Fungi</taxon>
        <taxon>Dikarya</taxon>
        <taxon>Ascomycota</taxon>
        <taxon>Saccharomycotina</taxon>
        <taxon>Pichiomycetes</taxon>
        <taxon>Serinales incertae sedis</taxon>
        <taxon>Babjeviella</taxon>
    </lineage>
</organism>
<sequence length="1288" mass="136970">MSQPFPYNEDEAGTELMGGQLNLDDAINEALASITDQLVPSEDAGDMFSMPAEELEQPDEASSTSINAAFDGVFGGSMEIDPAEEDFDHDALFANAIGNAFSEAMNEENEAKEHEEEAVSEPERAPAEGDFDTDLSAAIGDALSSVFSTDMAAVEQKAETSGEPQGTHETHPQSVEEHPDEEQLQTEEHTQTAEEKSHAVDHPQTPEHVETHAAGSGHGDIDLDAAFADAIGDAFRSLNYGEAGSSKEQGEGRHEREDGNNVLDDVDMESAIGDAFKALHQLPASKAQIEVPPTQAQSQAKTVPGAQARIQTTQSKAQENIQDRSQAPLTQSLTRPQPLTRPLPQSQAQAAPGPSPDVDDEGDVDMNQAIGDAFMAVMNQQNTSTKDVSMNDSYDSYDSDSSEDDYAAALGDAIKEAMNSARDGDSEVQAGLTAMQSMAVQPIPHDLLQSLAQEITSQVHSSMEENAFDINEDDLALQFSQFQQGHAENDALETALAQMVRNVVESSVEEPEADETGLNQLQMNAILQNAFSMAMENPETLLANLNLENEAEAAVLQPKRKEKKKKEKKPAQPTKKELAATRRAAAKAEKAERAARLAAEKASAKTKAAEAKAAKAAAKQAAAAAKAEAAAAAKAAAKALKAASAKKPDPKTVKKRDGLSIAETLALSRLSMSGRRDYASILSLEDAVRTDTKRASATGVKTRPTNLAVALKQMTDALNKKTYESAAKTVAGDQNMLNALNVARQFISSQKEGSMNLATVAAMNTALGVLSKTLGLPALATGLTPGLAPGGDKTDRSEDGKVVELDSSDSTEANGSTGGFVDAEDTSNGSAGPPKDVGAPSGTNGSHAISTLNATTISSITAAVTAVLSNLKKNKHSSPKVVLDAPALKEKIRIGNRERKKRWREGNQDRNKDNDLRVRVQKRAMVMFGKEDSDKKKAWVEAEFSKRREKRMSRLKRDDKLEVAARPAAREPKKRSDRPKPPPDANLVQSITSIFNIFNTGAKGDPSSVLTATATAAAAAYASSAGASKDQALIASAVSTIISSLFHPQTLATEVENIAGVPTGKVSSFKINAEPLLVRLALKSRAPVPPSMAPDPELTSLVKAKAPAGGSYARGNRFAKELGPKGVQSSLKRKLDSPEPEAKRGRSVSPRNEKSMPWATSYFKLPQYKKPDTRETREAKPTALAVPVTKPVAIAVTTPQVTSQATEATAQPLPQTISQPQAQPQAPTQALGLVPVPARPARSPVTGGLRKPGAFQRPPAYARPQTSLNKPKSKSMGFPRMLSPTFKH</sequence>
<accession>A0A1E3QX11</accession>
<proteinExistence type="predicted"/>
<reference evidence="5" key="1">
    <citation type="submission" date="2016-05" db="EMBL/GenBank/DDBJ databases">
        <title>Comparative genomics of biotechnologically important yeasts.</title>
        <authorList>
            <consortium name="DOE Joint Genome Institute"/>
            <person name="Riley R."/>
            <person name="Haridas S."/>
            <person name="Wolfe K.H."/>
            <person name="Lopes M.R."/>
            <person name="Hittinger C.T."/>
            <person name="Goker M."/>
            <person name="Salamov A."/>
            <person name="Wisecaver J."/>
            <person name="Long T.M."/>
            <person name="Aerts A.L."/>
            <person name="Barry K."/>
            <person name="Choi C."/>
            <person name="Clum A."/>
            <person name="Coughlan A.Y."/>
            <person name="Deshpande S."/>
            <person name="Douglass A.P."/>
            <person name="Hanson S.J."/>
            <person name="Klenk H.-P."/>
            <person name="Labutti K."/>
            <person name="Lapidus A."/>
            <person name="Lindquist E."/>
            <person name="Lipzen A."/>
            <person name="Meier-Kolthoff J.P."/>
            <person name="Ohm R.A."/>
            <person name="Otillar R.P."/>
            <person name="Pangilinan J."/>
            <person name="Peng Y."/>
            <person name="Rokas A."/>
            <person name="Rosa C.A."/>
            <person name="Scheuner C."/>
            <person name="Sibirny A.A."/>
            <person name="Slot J.C."/>
            <person name="Stielow J.B."/>
            <person name="Sun H."/>
            <person name="Kurtzman C.P."/>
            <person name="Blackwell M."/>
            <person name="Grigoriev I.V."/>
            <person name="Jeffries T.W."/>
        </authorList>
    </citation>
    <scope>NUCLEOTIDE SEQUENCE [LARGE SCALE GENOMIC DNA]</scope>
    <source>
        <strain evidence="5">NRRL Y-12698</strain>
    </source>
</reference>
<evidence type="ECO:0000313" key="5">
    <source>
        <dbReference type="Proteomes" id="UP000094336"/>
    </source>
</evidence>
<feature type="region of interest" description="Disordered" evidence="2">
    <location>
        <begin position="1233"/>
        <end position="1288"/>
    </location>
</feature>
<feature type="compositionally biased region" description="Low complexity" evidence="2">
    <location>
        <begin position="1233"/>
        <end position="1245"/>
    </location>
</feature>
<feature type="compositionally biased region" description="Basic and acidic residues" evidence="2">
    <location>
        <begin position="792"/>
        <end position="804"/>
    </location>
</feature>
<feature type="region of interest" description="Disordered" evidence="2">
    <location>
        <begin position="783"/>
        <end position="844"/>
    </location>
</feature>
<protein>
    <recommendedName>
        <fullName evidence="3">DUF3020 domain-containing protein</fullName>
    </recommendedName>
</protein>
<feature type="region of interest" description="Disordered" evidence="2">
    <location>
        <begin position="152"/>
        <end position="220"/>
    </location>
</feature>
<feature type="compositionally biased region" description="Basic and acidic residues" evidence="2">
    <location>
        <begin position="574"/>
        <end position="593"/>
    </location>
</feature>
<dbReference type="Pfam" id="PF11223">
    <property type="entry name" value="DUF3020"/>
    <property type="match status" value="1"/>
</dbReference>
<gene>
    <name evidence="4" type="ORF">BABINDRAFT_5227</name>
</gene>
<keyword evidence="5" id="KW-1185">Reference proteome</keyword>
<feature type="region of interest" description="Disordered" evidence="2">
    <location>
        <begin position="554"/>
        <end position="593"/>
    </location>
</feature>
<feature type="region of interest" description="Disordered" evidence="2">
    <location>
        <begin position="946"/>
        <end position="986"/>
    </location>
</feature>
<feature type="region of interest" description="Disordered" evidence="2">
    <location>
        <begin position="106"/>
        <end position="131"/>
    </location>
</feature>
<dbReference type="STRING" id="984486.A0A1E3QX11"/>
<evidence type="ECO:0000256" key="2">
    <source>
        <dbReference type="SAM" id="MobiDB-lite"/>
    </source>
</evidence>
<evidence type="ECO:0000313" key="4">
    <source>
        <dbReference type="EMBL" id="ODQ82228.1"/>
    </source>
</evidence>
<feature type="compositionally biased region" description="Basic residues" evidence="2">
    <location>
        <begin position="558"/>
        <end position="568"/>
    </location>
</feature>
<dbReference type="InterPro" id="IPR021386">
    <property type="entry name" value="SPP41_DUF3020"/>
</dbReference>
<feature type="region of interest" description="Disordered" evidence="2">
    <location>
        <begin position="290"/>
        <end position="365"/>
    </location>
</feature>
<feature type="region of interest" description="Disordered" evidence="2">
    <location>
        <begin position="241"/>
        <end position="262"/>
    </location>
</feature>
<evidence type="ECO:0000259" key="3">
    <source>
        <dbReference type="Pfam" id="PF11223"/>
    </source>
</evidence>
<feature type="compositionally biased region" description="Basic and acidic residues" evidence="2">
    <location>
        <begin position="156"/>
        <end position="177"/>
    </location>
</feature>
<feature type="compositionally biased region" description="Basic and acidic residues" evidence="2">
    <location>
        <begin position="248"/>
        <end position="259"/>
    </location>
</feature>
<feature type="compositionally biased region" description="Polar residues" evidence="2">
    <location>
        <begin position="309"/>
        <end position="331"/>
    </location>
</feature>
<dbReference type="RefSeq" id="XP_018987556.1">
    <property type="nucleotide sequence ID" value="XM_019132176.1"/>
</dbReference>
<dbReference type="OrthoDB" id="5595797at2759"/>
<dbReference type="GeneID" id="30150029"/>
<name>A0A1E3QX11_9ASCO</name>
<feature type="domain" description="DUF3020" evidence="3">
    <location>
        <begin position="896"/>
        <end position="944"/>
    </location>
</feature>
<evidence type="ECO:0000256" key="1">
    <source>
        <dbReference type="SAM" id="Coils"/>
    </source>
</evidence>
<feature type="coiled-coil region" evidence="1">
    <location>
        <begin position="594"/>
        <end position="628"/>
    </location>
</feature>
<dbReference type="EMBL" id="KV454426">
    <property type="protein sequence ID" value="ODQ82228.1"/>
    <property type="molecule type" value="Genomic_DNA"/>
</dbReference>
<keyword evidence="1" id="KW-0175">Coiled coil</keyword>
<feature type="compositionally biased region" description="Basic and acidic residues" evidence="2">
    <location>
        <begin position="1133"/>
        <end position="1144"/>
    </location>
</feature>
<dbReference type="Proteomes" id="UP000094336">
    <property type="component" value="Unassembled WGS sequence"/>
</dbReference>
<feature type="compositionally biased region" description="Basic and acidic residues" evidence="2">
    <location>
        <begin position="186"/>
        <end position="211"/>
    </location>
</feature>
<feature type="compositionally biased region" description="Basic and acidic residues" evidence="2">
    <location>
        <begin position="955"/>
        <end position="971"/>
    </location>
</feature>
<feature type="compositionally biased region" description="Basic and acidic residues" evidence="2">
    <location>
        <begin position="109"/>
        <end position="127"/>
    </location>
</feature>
<feature type="compositionally biased region" description="Low complexity" evidence="2">
    <location>
        <begin position="332"/>
        <end position="347"/>
    </location>
</feature>
<feature type="region of interest" description="Disordered" evidence="2">
    <location>
        <begin position="1113"/>
        <end position="1155"/>
    </location>
</feature>